<comment type="caution">
    <text evidence="5">The sequence shown here is derived from an EMBL/GenBank/DDBJ whole genome shotgun (WGS) entry which is preliminary data.</text>
</comment>
<evidence type="ECO:0000256" key="2">
    <source>
        <dbReference type="ARBA" id="ARBA00022737"/>
    </source>
</evidence>
<dbReference type="Pfam" id="PF14516">
    <property type="entry name" value="AAA_35"/>
    <property type="match status" value="1"/>
</dbReference>
<name>A0A0M2Q316_PROHO</name>
<feature type="repeat" description="WD" evidence="3">
    <location>
        <begin position="661"/>
        <end position="695"/>
    </location>
</feature>
<dbReference type="SUPFAM" id="SSF50978">
    <property type="entry name" value="WD40 repeat-like"/>
    <property type="match status" value="1"/>
</dbReference>
<dbReference type="STRING" id="317619.GCA_000332315_03646"/>
<evidence type="ECO:0000313" key="6">
    <source>
        <dbReference type="Proteomes" id="UP000034681"/>
    </source>
</evidence>
<dbReference type="Proteomes" id="UP000034681">
    <property type="component" value="Unassembled WGS sequence"/>
</dbReference>
<dbReference type="InterPro" id="IPR015943">
    <property type="entry name" value="WD40/YVTN_repeat-like_dom_sf"/>
</dbReference>
<reference evidence="5" key="1">
    <citation type="submission" date="2012-04" db="EMBL/GenBank/DDBJ databases">
        <authorList>
            <person name="Borisov I.G."/>
            <person name="Ivanikova N.V."/>
            <person name="Pinevich A.V."/>
        </authorList>
    </citation>
    <scope>NUCLEOTIDE SEQUENCE</scope>
    <source>
        <strain evidence="5">CALU 1027</strain>
    </source>
</reference>
<dbReference type="PROSITE" id="PS50082">
    <property type="entry name" value="WD_REPEATS_2"/>
    <property type="match status" value="2"/>
</dbReference>
<dbReference type="InterPro" id="IPR020472">
    <property type="entry name" value="WD40_PAC1"/>
</dbReference>
<protein>
    <submittedName>
        <fullName evidence="5">Uncharacterized protein</fullName>
    </submittedName>
</protein>
<gene>
    <name evidence="5" type="ORF">PROH_02325</name>
</gene>
<feature type="non-terminal residue" evidence="5">
    <location>
        <position position="709"/>
    </location>
</feature>
<dbReference type="SUPFAM" id="SSF52540">
    <property type="entry name" value="P-loop containing nucleoside triphosphate hydrolases"/>
    <property type="match status" value="1"/>
</dbReference>
<evidence type="ECO:0000256" key="4">
    <source>
        <dbReference type="SAM" id="Coils"/>
    </source>
</evidence>
<dbReference type="PROSITE" id="PS00678">
    <property type="entry name" value="WD_REPEATS_1"/>
    <property type="match status" value="2"/>
</dbReference>
<dbReference type="InterPro" id="IPR001680">
    <property type="entry name" value="WD40_rpt"/>
</dbReference>
<evidence type="ECO:0000313" key="5">
    <source>
        <dbReference type="EMBL" id="KKJ01658.1"/>
    </source>
</evidence>
<dbReference type="PANTHER" id="PTHR19848:SF8">
    <property type="entry name" value="F-BOX AND WD REPEAT DOMAIN CONTAINING 7"/>
    <property type="match status" value="1"/>
</dbReference>
<dbReference type="Gene3D" id="3.40.50.300">
    <property type="entry name" value="P-loop containing nucleotide triphosphate hydrolases"/>
    <property type="match status" value="1"/>
</dbReference>
<evidence type="ECO:0000256" key="1">
    <source>
        <dbReference type="ARBA" id="ARBA00022574"/>
    </source>
</evidence>
<dbReference type="eggNOG" id="COG1672">
    <property type="taxonomic scope" value="Bacteria"/>
</dbReference>
<evidence type="ECO:0000256" key="3">
    <source>
        <dbReference type="PROSITE-ProRule" id="PRU00221"/>
    </source>
</evidence>
<sequence>MVNVPESSPAITYTVGGTVQAGSGYYVTRAADGELLELCLAGEFAYVLTSRQMGKSSLMVRTADRLRDKANGETVTPVIVDLQEIGTPSQEEWYFGFLAAVVDQFEVALATDLYDWWDEQRGLGITQRLTRFFDQVLLPQVAGRIVIFVDEIDTTLSLDYTDDFFIAIRYFYTVRAENPAFQRLSFVLLGVATPGELIKDGKRTPFNIGRRVELMDFSETEAAPLAAGLGLPESQGAAVFGEILGWTGGHPYLTQRLCGAVRTHPPAPSRKGEKEDLVPSLVDGLVEALFLGEGSEQDNNLQFVRDMLTGRAPGGEVLGLLQIYREIWREKVVLDEEQSILKNHLKLAGIVGREGSRLVVRNRIYERVFDRGWLRRHWPLNWVGQLRLAWKVVAVSAAVTLGVGWLGLVAYNQSRQLQGALTEVEAANKMALANEGRANQNAREAEIQAGRAEEQRQVAEGRAAELTVQTQNLQQQRALAQENAARAEESAREAAAQTTLAEARQQVAEEAQRDAVAARLVAEVQRRRAETATVAAEESAREAEEQRQVAERQAAEAKLREQAAVVLTWMPTRQAPKGMALALQTYASADNQKTSTSVLKFSESSLLSAVQQLKESQRLEGHEQEVYGVAISPDGERIVSGSDDGTLRLWDLQGQQIGEPFQGHTNWVLSVAFSPDGERIVSGSDDGTLRLWDLQGQQIGEPFQGHTNW</sequence>
<dbReference type="InterPro" id="IPR019775">
    <property type="entry name" value="WD40_repeat_CS"/>
</dbReference>
<dbReference type="PROSITE" id="PS50294">
    <property type="entry name" value="WD_REPEATS_REGION"/>
    <property type="match status" value="2"/>
</dbReference>
<dbReference type="EMBL" id="AJTX02000002">
    <property type="protein sequence ID" value="KKJ01658.1"/>
    <property type="molecule type" value="Genomic_DNA"/>
</dbReference>
<keyword evidence="2" id="KW-0677">Repeat</keyword>
<keyword evidence="1 3" id="KW-0853">WD repeat</keyword>
<dbReference type="PANTHER" id="PTHR19848">
    <property type="entry name" value="WD40 REPEAT PROTEIN"/>
    <property type="match status" value="1"/>
</dbReference>
<feature type="coiled-coil region" evidence="4">
    <location>
        <begin position="435"/>
        <end position="560"/>
    </location>
</feature>
<dbReference type="PRINTS" id="PR00320">
    <property type="entry name" value="GPROTEINBRPT"/>
</dbReference>
<proteinExistence type="predicted"/>
<dbReference type="Pfam" id="PF00400">
    <property type="entry name" value="WD40"/>
    <property type="match status" value="2"/>
</dbReference>
<feature type="repeat" description="WD" evidence="3">
    <location>
        <begin position="619"/>
        <end position="653"/>
    </location>
</feature>
<dbReference type="InterPro" id="IPR027417">
    <property type="entry name" value="P-loop_NTPase"/>
</dbReference>
<organism evidence="5 6">
    <name type="scientific">Prochlorothrix hollandica PCC 9006 = CALU 1027</name>
    <dbReference type="NCBI Taxonomy" id="317619"/>
    <lineage>
        <taxon>Bacteria</taxon>
        <taxon>Bacillati</taxon>
        <taxon>Cyanobacteriota</taxon>
        <taxon>Cyanophyceae</taxon>
        <taxon>Prochlorotrichales</taxon>
        <taxon>Prochlorotrichaceae</taxon>
        <taxon>Prochlorothrix</taxon>
    </lineage>
</organism>
<keyword evidence="6" id="KW-1185">Reference proteome</keyword>
<dbReference type="Gene3D" id="2.130.10.10">
    <property type="entry name" value="YVTN repeat-like/Quinoprotein amine dehydrogenase"/>
    <property type="match status" value="1"/>
</dbReference>
<dbReference type="InterPro" id="IPR036322">
    <property type="entry name" value="WD40_repeat_dom_sf"/>
</dbReference>
<dbReference type="eggNOG" id="COG2319">
    <property type="taxonomic scope" value="Bacteria"/>
</dbReference>
<dbReference type="AlphaFoldDB" id="A0A0M2Q316"/>
<keyword evidence="4" id="KW-0175">Coiled coil</keyword>
<accession>A0A0M2Q316</accession>
<dbReference type="SMART" id="SM00320">
    <property type="entry name" value="WD40"/>
    <property type="match status" value="2"/>
</dbReference>